<dbReference type="Proteomes" id="UP001428341">
    <property type="component" value="Unassembled WGS sequence"/>
</dbReference>
<sequence>MSSWEDPDHKGSEYKGNFWIPPLRNFIDVTPTTDSIIAAVESADLKNTNSENMNNANTNNKSEGVVVESGADGVLLSTQVACLRIATSVDQLPRIDAQFAQSQQVVSKYSALGVGQGLVTDDKELDQFMIWFRKCPLLLGSFSRRPQELMLSMRPERHQTAHARLYQIL</sequence>
<keyword evidence="2" id="KW-1185">Reference proteome</keyword>
<proteinExistence type="predicted"/>
<evidence type="ECO:0000313" key="1">
    <source>
        <dbReference type="EMBL" id="KAK9197825.1"/>
    </source>
</evidence>
<dbReference type="AlphaFoldDB" id="A0AAP0QKB2"/>
<organism evidence="1 2">
    <name type="scientific">Citrus x changshan-huyou</name>
    <dbReference type="NCBI Taxonomy" id="2935761"/>
    <lineage>
        <taxon>Eukaryota</taxon>
        <taxon>Viridiplantae</taxon>
        <taxon>Streptophyta</taxon>
        <taxon>Embryophyta</taxon>
        <taxon>Tracheophyta</taxon>
        <taxon>Spermatophyta</taxon>
        <taxon>Magnoliopsida</taxon>
        <taxon>eudicotyledons</taxon>
        <taxon>Gunneridae</taxon>
        <taxon>Pentapetalae</taxon>
        <taxon>rosids</taxon>
        <taxon>malvids</taxon>
        <taxon>Sapindales</taxon>
        <taxon>Rutaceae</taxon>
        <taxon>Aurantioideae</taxon>
        <taxon>Citrus</taxon>
    </lineage>
</organism>
<evidence type="ECO:0000313" key="2">
    <source>
        <dbReference type="Proteomes" id="UP001428341"/>
    </source>
</evidence>
<gene>
    <name evidence="1" type="ORF">WN944_013008</name>
</gene>
<accession>A0AAP0QKB2</accession>
<reference evidence="1 2" key="1">
    <citation type="submission" date="2024-05" db="EMBL/GenBank/DDBJ databases">
        <title>Haplotype-resolved chromosome-level genome assembly of Huyou (Citrus changshanensis).</title>
        <authorList>
            <person name="Miao C."/>
            <person name="Chen W."/>
            <person name="Wu Y."/>
            <person name="Wang L."/>
            <person name="Zhao S."/>
            <person name="Grierson D."/>
            <person name="Xu C."/>
            <person name="Chen K."/>
        </authorList>
    </citation>
    <scope>NUCLEOTIDE SEQUENCE [LARGE SCALE GENOMIC DNA]</scope>
    <source>
        <strain evidence="1">01-14</strain>
        <tissue evidence="1">Leaf</tissue>
    </source>
</reference>
<name>A0AAP0QKB2_9ROSI</name>
<comment type="caution">
    <text evidence="1">The sequence shown here is derived from an EMBL/GenBank/DDBJ whole genome shotgun (WGS) entry which is preliminary data.</text>
</comment>
<protein>
    <submittedName>
        <fullName evidence="1">Uncharacterized protein</fullName>
    </submittedName>
</protein>
<dbReference type="EMBL" id="JBCGBO010000005">
    <property type="protein sequence ID" value="KAK9197825.1"/>
    <property type="molecule type" value="Genomic_DNA"/>
</dbReference>